<proteinExistence type="predicted"/>
<dbReference type="Proteomes" id="UP000016567">
    <property type="component" value="Unassembled WGS sequence"/>
</dbReference>
<sequence>MSKSHTTTADSWIKTNFLSHLLQNAQYHYKSTAQLSTNNKKGDNLSTICMHIIIPDSLFGLA</sequence>
<evidence type="ECO:0000313" key="1">
    <source>
        <dbReference type="EMBL" id="GAD75974.1"/>
    </source>
</evidence>
<gene>
    <name evidence="1" type="ORF">VAZ01S_034_00530</name>
</gene>
<keyword evidence="2" id="KW-1185">Reference proteome</keyword>
<protein>
    <submittedName>
        <fullName evidence="1">Uncharacterized protein</fullName>
    </submittedName>
</protein>
<dbReference type="EMBL" id="BATL01000034">
    <property type="protein sequence ID" value="GAD75974.1"/>
    <property type="molecule type" value="Genomic_DNA"/>
</dbReference>
<dbReference type="STRING" id="1219077.VAZ01S_034_00530"/>
<dbReference type="AlphaFoldDB" id="U3C3F7"/>
<reference evidence="1 2" key="1">
    <citation type="submission" date="2013-09" db="EMBL/GenBank/DDBJ databases">
        <title>Whole genome shotgun sequence of Vibrio azureus NBRC 104587.</title>
        <authorList>
            <person name="Isaki S."/>
            <person name="Hosoyama A."/>
            <person name="Numata M."/>
            <person name="Hashimoto M."/>
            <person name="Hosoyama Y."/>
            <person name="Tsuchikane K."/>
            <person name="Noguchi M."/>
            <person name="Hirakata S."/>
            <person name="Ichikawa N."/>
            <person name="Ohji S."/>
            <person name="Yamazoe A."/>
            <person name="Fujita N."/>
        </authorList>
    </citation>
    <scope>NUCLEOTIDE SEQUENCE [LARGE SCALE GENOMIC DNA]</scope>
    <source>
        <strain evidence="1 2">NBRC 104587</strain>
    </source>
</reference>
<accession>U3C3F7</accession>
<evidence type="ECO:0000313" key="2">
    <source>
        <dbReference type="Proteomes" id="UP000016567"/>
    </source>
</evidence>
<name>U3C3F7_9VIBR</name>
<organism evidence="1 2">
    <name type="scientific">Vibrio azureus NBRC 104587</name>
    <dbReference type="NCBI Taxonomy" id="1219077"/>
    <lineage>
        <taxon>Bacteria</taxon>
        <taxon>Pseudomonadati</taxon>
        <taxon>Pseudomonadota</taxon>
        <taxon>Gammaproteobacteria</taxon>
        <taxon>Vibrionales</taxon>
        <taxon>Vibrionaceae</taxon>
        <taxon>Vibrio</taxon>
    </lineage>
</organism>
<comment type="caution">
    <text evidence="1">The sequence shown here is derived from an EMBL/GenBank/DDBJ whole genome shotgun (WGS) entry which is preliminary data.</text>
</comment>